<name>A0A9X4P4P2_9BURK</name>
<gene>
    <name evidence="2" type="ORF">H010_13336</name>
</gene>
<sequence length="139" mass="15350">MEKEEALNQPLRLKPDNQLSPQSLRLIQDSEQHVREVAERHQLPWDAGMDNTVYALARQARDQGLTGITHLKVADGQIRFAQYDGLTLKDGALDARTAANTEARQSIDQMAQADEQPTQQQATVVSAPTRAMASPAMAM</sequence>
<reference evidence="2" key="1">
    <citation type="submission" date="2013-01" db="EMBL/GenBank/DDBJ databases">
        <title>Genome draft of Hydrogenophaga taeniospiralis 2K1.</title>
        <authorList>
            <person name="Gomila M."/>
            <person name="Lalucat J."/>
        </authorList>
    </citation>
    <scope>NUCLEOTIDE SEQUENCE</scope>
    <source>
        <strain evidence="2">CCUG 15921</strain>
    </source>
</reference>
<keyword evidence="3" id="KW-1185">Reference proteome</keyword>
<accession>A0A9X4P4P2</accession>
<proteinExistence type="predicted"/>
<evidence type="ECO:0000313" key="2">
    <source>
        <dbReference type="EMBL" id="MDG5976243.1"/>
    </source>
</evidence>
<dbReference type="EMBL" id="AOGK01000011">
    <property type="protein sequence ID" value="MDG5976243.1"/>
    <property type="molecule type" value="Genomic_DNA"/>
</dbReference>
<comment type="caution">
    <text evidence="2">The sequence shown here is derived from an EMBL/GenBank/DDBJ whole genome shotgun (WGS) entry which is preliminary data.</text>
</comment>
<feature type="region of interest" description="Disordered" evidence="1">
    <location>
        <begin position="1"/>
        <end position="20"/>
    </location>
</feature>
<protein>
    <submittedName>
        <fullName evidence="2">Uncharacterized protein</fullName>
    </submittedName>
</protein>
<dbReference type="Proteomes" id="UP001152876">
    <property type="component" value="Unassembled WGS sequence"/>
</dbReference>
<organism evidence="2 3">
    <name type="scientific">Hydrogenophaga taeniospiralis CCUG 15921</name>
    <dbReference type="NCBI Taxonomy" id="1281780"/>
    <lineage>
        <taxon>Bacteria</taxon>
        <taxon>Pseudomonadati</taxon>
        <taxon>Pseudomonadota</taxon>
        <taxon>Betaproteobacteria</taxon>
        <taxon>Burkholderiales</taxon>
        <taxon>Comamonadaceae</taxon>
        <taxon>Hydrogenophaga</taxon>
    </lineage>
</organism>
<evidence type="ECO:0000313" key="3">
    <source>
        <dbReference type="Proteomes" id="UP001152876"/>
    </source>
</evidence>
<dbReference type="AlphaFoldDB" id="A0A9X4P4P2"/>
<evidence type="ECO:0000256" key="1">
    <source>
        <dbReference type="SAM" id="MobiDB-lite"/>
    </source>
</evidence>